<dbReference type="Gene3D" id="3.40.50.1820">
    <property type="entry name" value="alpha/beta hydrolase"/>
    <property type="match status" value="1"/>
</dbReference>
<dbReference type="eggNOG" id="COG0400">
    <property type="taxonomic scope" value="Bacteria"/>
</dbReference>
<evidence type="ECO:0000259" key="3">
    <source>
        <dbReference type="Pfam" id="PF02230"/>
    </source>
</evidence>
<dbReference type="PANTHER" id="PTHR10655">
    <property type="entry name" value="LYSOPHOSPHOLIPASE-RELATED"/>
    <property type="match status" value="1"/>
</dbReference>
<sequence>MFDVKKVPNGGIWIPSTKKDSKWVLVALHGSGGSSENYRGLEAIFNLPQLNYLFLNGPIREYANFRWYGDSAESRQRALEYLAVVFDQLMSAGFPASKIFLMGFSQGAALVFEFGLRYAHLFAGYIAISGRIEDLPALLHQKRAHIAEKGRWLVTHGSKDYHLSVIVMRDQVEKLKNAGLHIDYREYPKIHEFDHRKELPEICQWISHLAPNR</sequence>
<dbReference type="InterPro" id="IPR003140">
    <property type="entry name" value="PLipase/COase/thioEstase"/>
</dbReference>
<dbReference type="AlphaFoldDB" id="D6YTG9"/>
<dbReference type="STRING" id="716544.wcw_0054"/>
<evidence type="ECO:0000256" key="1">
    <source>
        <dbReference type="ARBA" id="ARBA00006499"/>
    </source>
</evidence>
<keyword evidence="5" id="KW-1185">Reference proteome</keyword>
<comment type="similarity">
    <text evidence="1">Belongs to the AB hydrolase superfamily. AB hydrolase 2 family.</text>
</comment>
<evidence type="ECO:0000313" key="4">
    <source>
        <dbReference type="EMBL" id="ADI37430.1"/>
    </source>
</evidence>
<proteinExistence type="inferred from homology"/>
<dbReference type="HOGENOM" id="CLU_049413_5_1_0"/>
<dbReference type="RefSeq" id="WP_013181158.1">
    <property type="nucleotide sequence ID" value="NC_014225.1"/>
</dbReference>
<gene>
    <name evidence="4" type="ordered locus">wcw_0054</name>
</gene>
<dbReference type="PANTHER" id="PTHR10655:SF17">
    <property type="entry name" value="LYSOPHOSPHOLIPASE-LIKE PROTEIN 1"/>
    <property type="match status" value="1"/>
</dbReference>
<evidence type="ECO:0000256" key="2">
    <source>
        <dbReference type="ARBA" id="ARBA00022801"/>
    </source>
</evidence>
<reference evidence="4 5" key="1">
    <citation type="journal article" date="2010" name="PLoS ONE">
        <title>The Waddlia genome: a window into chlamydial biology.</title>
        <authorList>
            <person name="Bertelli C."/>
            <person name="Collyn F."/>
            <person name="Croxatto A."/>
            <person name="Ruckert C."/>
            <person name="Polkinghorne A."/>
            <person name="Kebbi-Beghdadi C."/>
            <person name="Goesmann A."/>
            <person name="Vaughan L."/>
            <person name="Greub G."/>
        </authorList>
    </citation>
    <scope>NUCLEOTIDE SEQUENCE [LARGE SCALE GENOMIC DNA]</scope>
    <source>
        <strain evidence="5">ATCC VR-1470 / WSU 86-1044</strain>
    </source>
</reference>
<dbReference type="OrthoDB" id="9795555at2"/>
<keyword evidence="2" id="KW-0378">Hydrolase</keyword>
<dbReference type="Proteomes" id="UP000001505">
    <property type="component" value="Chromosome"/>
</dbReference>
<accession>D6YTG9</accession>
<dbReference type="SUPFAM" id="SSF53474">
    <property type="entry name" value="alpha/beta-Hydrolases"/>
    <property type="match status" value="1"/>
</dbReference>
<dbReference type="GO" id="GO:0016787">
    <property type="term" value="F:hydrolase activity"/>
    <property type="evidence" value="ECO:0007669"/>
    <property type="project" value="UniProtKB-KW"/>
</dbReference>
<dbReference type="EMBL" id="CP001928">
    <property type="protein sequence ID" value="ADI37430.1"/>
    <property type="molecule type" value="Genomic_DNA"/>
</dbReference>
<dbReference type="Pfam" id="PF02230">
    <property type="entry name" value="Abhydrolase_2"/>
    <property type="match status" value="1"/>
</dbReference>
<evidence type="ECO:0000313" key="5">
    <source>
        <dbReference type="Proteomes" id="UP000001505"/>
    </source>
</evidence>
<dbReference type="KEGG" id="wch:wcw_0054"/>
<protein>
    <submittedName>
        <fullName evidence="4">Phospholipase/carboxylesterase family protein</fullName>
    </submittedName>
</protein>
<dbReference type="InterPro" id="IPR029058">
    <property type="entry name" value="AB_hydrolase_fold"/>
</dbReference>
<dbReference type="InterPro" id="IPR050565">
    <property type="entry name" value="LYPA1-2/EST-like"/>
</dbReference>
<feature type="domain" description="Phospholipase/carboxylesterase/thioesterase" evidence="3">
    <location>
        <begin position="14"/>
        <end position="205"/>
    </location>
</feature>
<organism evidence="4 5">
    <name type="scientific">Waddlia chondrophila (strain ATCC VR-1470 / WSU 86-1044)</name>
    <dbReference type="NCBI Taxonomy" id="716544"/>
    <lineage>
        <taxon>Bacteria</taxon>
        <taxon>Pseudomonadati</taxon>
        <taxon>Chlamydiota</taxon>
        <taxon>Chlamydiia</taxon>
        <taxon>Parachlamydiales</taxon>
        <taxon>Waddliaceae</taxon>
        <taxon>Waddlia</taxon>
    </lineage>
</organism>
<name>D6YTG9_WADCW</name>